<accession>A0AAD3D232</accession>
<feature type="compositionally biased region" description="Polar residues" evidence="1">
    <location>
        <begin position="33"/>
        <end position="43"/>
    </location>
</feature>
<organism evidence="2 3">
    <name type="scientific">Chaetoceros tenuissimus</name>
    <dbReference type="NCBI Taxonomy" id="426638"/>
    <lineage>
        <taxon>Eukaryota</taxon>
        <taxon>Sar</taxon>
        <taxon>Stramenopiles</taxon>
        <taxon>Ochrophyta</taxon>
        <taxon>Bacillariophyta</taxon>
        <taxon>Coscinodiscophyceae</taxon>
        <taxon>Chaetocerotophycidae</taxon>
        <taxon>Chaetocerotales</taxon>
        <taxon>Chaetocerotaceae</taxon>
        <taxon>Chaetoceros</taxon>
    </lineage>
</organism>
<evidence type="ECO:0000313" key="2">
    <source>
        <dbReference type="EMBL" id="GFH56348.1"/>
    </source>
</evidence>
<evidence type="ECO:0000313" key="3">
    <source>
        <dbReference type="Proteomes" id="UP001054902"/>
    </source>
</evidence>
<reference evidence="2 3" key="1">
    <citation type="journal article" date="2021" name="Sci. Rep.">
        <title>The genome of the diatom Chaetoceros tenuissimus carries an ancient integrated fragment of an extant virus.</title>
        <authorList>
            <person name="Hongo Y."/>
            <person name="Kimura K."/>
            <person name="Takaki Y."/>
            <person name="Yoshida Y."/>
            <person name="Baba S."/>
            <person name="Kobayashi G."/>
            <person name="Nagasaki K."/>
            <person name="Hano T."/>
            <person name="Tomaru Y."/>
        </authorList>
    </citation>
    <scope>NUCLEOTIDE SEQUENCE [LARGE SCALE GENOMIC DNA]</scope>
    <source>
        <strain evidence="2 3">NIES-3715</strain>
    </source>
</reference>
<keyword evidence="3" id="KW-1185">Reference proteome</keyword>
<gene>
    <name evidence="2" type="ORF">CTEN210_12824</name>
</gene>
<sequence>MIPEWLIGTWERTYIQRRRKDIPPHKQQEDTIHPTQNSPIETSHLNKPDSTIKVRYIQTPWAFIDIRSKLVNESESGEQPMAFAGVTTVLQRKDFVPLVHWHSCLDLDEKNIDCYERWREAEDGTPRLTQDTGYFQKCSETDRHVYMEYDPDRTLLEQWVRVDNAKEFLAVRSKDGNTVLILAGIYFGYADQVNKMFVSGIVQGGDYLQKENWIVETNAVDFRKVGYALEIPSGEWTVLKGSTLPLSTIDCIQV</sequence>
<feature type="region of interest" description="Disordered" evidence="1">
    <location>
        <begin position="22"/>
        <end position="46"/>
    </location>
</feature>
<comment type="caution">
    <text evidence="2">The sequence shown here is derived from an EMBL/GenBank/DDBJ whole genome shotgun (WGS) entry which is preliminary data.</text>
</comment>
<protein>
    <submittedName>
        <fullName evidence="2">Uncharacterized protein</fullName>
    </submittedName>
</protein>
<proteinExistence type="predicted"/>
<dbReference type="EMBL" id="BLLK01000051">
    <property type="protein sequence ID" value="GFH56348.1"/>
    <property type="molecule type" value="Genomic_DNA"/>
</dbReference>
<feature type="compositionally biased region" description="Basic and acidic residues" evidence="1">
    <location>
        <begin position="22"/>
        <end position="32"/>
    </location>
</feature>
<dbReference type="Proteomes" id="UP001054902">
    <property type="component" value="Unassembled WGS sequence"/>
</dbReference>
<dbReference type="AlphaFoldDB" id="A0AAD3D232"/>
<evidence type="ECO:0000256" key="1">
    <source>
        <dbReference type="SAM" id="MobiDB-lite"/>
    </source>
</evidence>
<name>A0AAD3D232_9STRA</name>